<evidence type="ECO:0000256" key="7">
    <source>
        <dbReference type="ARBA" id="ARBA00023136"/>
    </source>
</evidence>
<keyword evidence="2 11" id="KW-1003">Cell membrane</keyword>
<gene>
    <name evidence="11 12" type="primary">crcB</name>
    <name evidence="11" type="synonym">fluC</name>
    <name evidence="12" type="ORF">HMPREF0650_1946</name>
</gene>
<evidence type="ECO:0000256" key="2">
    <source>
        <dbReference type="ARBA" id="ARBA00022475"/>
    </source>
</evidence>
<accession>D1W7P9</accession>
<feature type="binding site" evidence="11">
    <location>
        <position position="100"/>
    </location>
    <ligand>
        <name>Na(+)</name>
        <dbReference type="ChEBI" id="CHEBI:29101"/>
        <note>structural</note>
    </ligand>
</feature>
<evidence type="ECO:0000256" key="5">
    <source>
        <dbReference type="ARBA" id="ARBA00022989"/>
    </source>
</evidence>
<keyword evidence="7 11" id="KW-0472">Membrane</keyword>
<comment type="similarity">
    <text evidence="9 11">Belongs to the fluoride channel Fluc/FEX (TC 1.A.43) family.</text>
</comment>
<dbReference type="PANTHER" id="PTHR28259:SF1">
    <property type="entry name" value="FLUORIDE EXPORT PROTEIN 1-RELATED"/>
    <property type="match status" value="1"/>
</dbReference>
<comment type="catalytic activity">
    <reaction evidence="10">
        <text>fluoride(in) = fluoride(out)</text>
        <dbReference type="Rhea" id="RHEA:76159"/>
        <dbReference type="ChEBI" id="CHEBI:17051"/>
    </reaction>
    <physiologicalReaction direction="left-to-right" evidence="10">
        <dbReference type="Rhea" id="RHEA:76160"/>
    </physiologicalReaction>
</comment>
<dbReference type="InterPro" id="IPR003691">
    <property type="entry name" value="FluC"/>
</dbReference>
<comment type="caution">
    <text evidence="12">The sequence shown here is derived from an EMBL/GenBank/DDBJ whole genome shotgun (WGS) entry which is preliminary data.</text>
</comment>
<organism evidence="12 13">
    <name type="scientific">Hoylesella buccalis ATCC 35310</name>
    <dbReference type="NCBI Taxonomy" id="679190"/>
    <lineage>
        <taxon>Bacteria</taxon>
        <taxon>Pseudomonadati</taxon>
        <taxon>Bacteroidota</taxon>
        <taxon>Bacteroidia</taxon>
        <taxon>Bacteroidales</taxon>
        <taxon>Prevotellaceae</taxon>
        <taxon>Hoylesella</taxon>
    </lineage>
</organism>
<evidence type="ECO:0000256" key="3">
    <source>
        <dbReference type="ARBA" id="ARBA00022519"/>
    </source>
</evidence>
<reference evidence="12 13" key="1">
    <citation type="submission" date="2009-12" db="EMBL/GenBank/DDBJ databases">
        <title>Genome Sequence of Prevotella buccalis ATCC 35310.</title>
        <authorList>
            <person name="Durkin A.S."/>
            <person name="Madupu R."/>
            <person name="Torralba M."/>
            <person name="Methe B."/>
            <person name="Sutton G."/>
            <person name="Strausberg R.L."/>
            <person name="Nelson K.E."/>
        </authorList>
    </citation>
    <scope>NUCLEOTIDE SEQUENCE [LARGE SCALE GENOMIC DNA]</scope>
    <source>
        <strain evidence="12 13">ATCC 35310</strain>
    </source>
</reference>
<dbReference type="GO" id="GO:0140114">
    <property type="term" value="P:cellular detoxification of fluoride"/>
    <property type="evidence" value="ECO:0007669"/>
    <property type="project" value="UniProtKB-UniRule"/>
</dbReference>
<feature type="transmembrane region" description="Helical" evidence="11">
    <location>
        <begin position="54"/>
        <end position="77"/>
    </location>
</feature>
<feature type="binding site" evidence="11">
    <location>
        <position position="97"/>
    </location>
    <ligand>
        <name>Na(+)</name>
        <dbReference type="ChEBI" id="CHEBI:29101"/>
        <note>structural</note>
    </ligand>
</feature>
<proteinExistence type="inferred from homology"/>
<evidence type="ECO:0000313" key="13">
    <source>
        <dbReference type="Proteomes" id="UP000005283"/>
    </source>
</evidence>
<feature type="transmembrane region" description="Helical" evidence="11">
    <location>
        <begin position="89"/>
        <end position="106"/>
    </location>
</feature>
<dbReference type="PANTHER" id="PTHR28259">
    <property type="entry name" value="FLUORIDE EXPORT PROTEIN 1-RELATED"/>
    <property type="match status" value="1"/>
</dbReference>
<keyword evidence="8 11" id="KW-0407">Ion channel</keyword>
<evidence type="ECO:0000256" key="9">
    <source>
        <dbReference type="ARBA" id="ARBA00035120"/>
    </source>
</evidence>
<keyword evidence="4 11" id="KW-0812">Transmembrane</keyword>
<keyword evidence="11" id="KW-0479">Metal-binding</keyword>
<comment type="subcellular location">
    <subcellularLocation>
        <location evidence="1 11">Cell membrane</location>
        <topology evidence="1 11">Multi-pass membrane protein</topology>
    </subcellularLocation>
</comment>
<keyword evidence="6 11" id="KW-0406">Ion transport</keyword>
<dbReference type="STRING" id="679190.HMPREF0650_1946"/>
<keyword evidence="5 11" id="KW-1133">Transmembrane helix</keyword>
<evidence type="ECO:0000256" key="6">
    <source>
        <dbReference type="ARBA" id="ARBA00023065"/>
    </source>
</evidence>
<name>D1W7P9_9BACT</name>
<dbReference type="AlphaFoldDB" id="D1W7P9"/>
<evidence type="ECO:0000256" key="10">
    <source>
        <dbReference type="ARBA" id="ARBA00035585"/>
    </source>
</evidence>
<feature type="transmembrane region" description="Helical" evidence="11">
    <location>
        <begin position="21"/>
        <end position="42"/>
    </location>
</feature>
<evidence type="ECO:0000313" key="12">
    <source>
        <dbReference type="EMBL" id="EFA91464.1"/>
    </source>
</evidence>
<dbReference type="GO" id="GO:0046872">
    <property type="term" value="F:metal ion binding"/>
    <property type="evidence" value="ECO:0007669"/>
    <property type="project" value="UniProtKB-KW"/>
</dbReference>
<dbReference type="GO" id="GO:0005886">
    <property type="term" value="C:plasma membrane"/>
    <property type="evidence" value="ECO:0007669"/>
    <property type="project" value="UniProtKB-SubCell"/>
</dbReference>
<feature type="transmembrane region" description="Helical" evidence="11">
    <location>
        <begin position="118"/>
        <end position="140"/>
    </location>
</feature>
<evidence type="ECO:0000256" key="4">
    <source>
        <dbReference type="ARBA" id="ARBA00022692"/>
    </source>
</evidence>
<protein>
    <recommendedName>
        <fullName evidence="11">Fluoride-specific ion channel FluC</fullName>
    </recommendedName>
</protein>
<dbReference type="EMBL" id="ADEG01000087">
    <property type="protein sequence ID" value="EFA91464.1"/>
    <property type="molecule type" value="Genomic_DNA"/>
</dbReference>
<evidence type="ECO:0000256" key="1">
    <source>
        <dbReference type="ARBA" id="ARBA00004651"/>
    </source>
</evidence>
<dbReference type="Proteomes" id="UP000005283">
    <property type="component" value="Unassembled WGS sequence"/>
</dbReference>
<sequence>MIFVLAYEGTFKMISYLCTMNFLRSMLMVAMGGAVGSAMRYLTSKVIQDWLPNAFPYGTFAVNLLGCLVIGILYGLIDQNMLGNNNLKLLLITGFCGGFTTFSTFSHESLSLVQQGHLSYAVLYVGGSVCLGMMMVLIGIKLAG</sequence>
<evidence type="ECO:0000256" key="11">
    <source>
        <dbReference type="HAMAP-Rule" id="MF_00454"/>
    </source>
</evidence>
<keyword evidence="11" id="KW-0813">Transport</keyword>
<dbReference type="eggNOG" id="COG0239">
    <property type="taxonomic scope" value="Bacteria"/>
</dbReference>
<dbReference type="GO" id="GO:0062054">
    <property type="term" value="F:fluoride channel activity"/>
    <property type="evidence" value="ECO:0007669"/>
    <property type="project" value="UniProtKB-UniRule"/>
</dbReference>
<keyword evidence="11" id="KW-0915">Sodium</keyword>
<dbReference type="HAMAP" id="MF_00454">
    <property type="entry name" value="FluC"/>
    <property type="match status" value="1"/>
</dbReference>
<keyword evidence="3" id="KW-0997">Cell inner membrane</keyword>
<keyword evidence="13" id="KW-1185">Reference proteome</keyword>
<evidence type="ECO:0000256" key="8">
    <source>
        <dbReference type="ARBA" id="ARBA00023303"/>
    </source>
</evidence>
<comment type="activity regulation">
    <text evidence="11">Na(+) is not transported, but it plays an essential structural role and its presence is essential for fluoride channel function.</text>
</comment>
<dbReference type="Pfam" id="PF02537">
    <property type="entry name" value="CRCB"/>
    <property type="match status" value="1"/>
</dbReference>
<comment type="function">
    <text evidence="11">Fluoride-specific ion channel. Important for reducing fluoride concentration in the cell, thus reducing its toxicity.</text>
</comment>
<dbReference type="NCBIfam" id="TIGR00494">
    <property type="entry name" value="crcB"/>
    <property type="match status" value="1"/>
</dbReference>